<protein>
    <submittedName>
        <fullName evidence="1">Uncharacterized protein</fullName>
    </submittedName>
</protein>
<name>A0AAV7NFV0_PLEWA</name>
<comment type="caution">
    <text evidence="1">The sequence shown here is derived from an EMBL/GenBank/DDBJ whole genome shotgun (WGS) entry which is preliminary data.</text>
</comment>
<keyword evidence="2" id="KW-1185">Reference proteome</keyword>
<proteinExistence type="predicted"/>
<accession>A0AAV7NFV0</accession>
<evidence type="ECO:0000313" key="1">
    <source>
        <dbReference type="EMBL" id="KAJ1113755.1"/>
    </source>
</evidence>
<organism evidence="1 2">
    <name type="scientific">Pleurodeles waltl</name>
    <name type="common">Iberian ribbed newt</name>
    <dbReference type="NCBI Taxonomy" id="8319"/>
    <lineage>
        <taxon>Eukaryota</taxon>
        <taxon>Metazoa</taxon>
        <taxon>Chordata</taxon>
        <taxon>Craniata</taxon>
        <taxon>Vertebrata</taxon>
        <taxon>Euteleostomi</taxon>
        <taxon>Amphibia</taxon>
        <taxon>Batrachia</taxon>
        <taxon>Caudata</taxon>
        <taxon>Salamandroidea</taxon>
        <taxon>Salamandridae</taxon>
        <taxon>Pleurodelinae</taxon>
        <taxon>Pleurodeles</taxon>
    </lineage>
</organism>
<dbReference type="EMBL" id="JANPWB010000012">
    <property type="protein sequence ID" value="KAJ1113755.1"/>
    <property type="molecule type" value="Genomic_DNA"/>
</dbReference>
<sequence length="186" mass="20291">MRGPSSRVASVVKVSVSVQAREECGSDRSDPSQAAMPKCLTFPCRPLPSSEVSGTPGGLLPNQHIVEWAIPFQSQCSVGLSAMPVTTPPHSFGVEPGQESVTLVAEAQPRCSSLSMGHTRSEPLELLPNGHQLIMDREVTAREATLRSSLWKKGRDVKFLVKYDQPEDVKIWRSGEGERLSRTLAR</sequence>
<dbReference type="AlphaFoldDB" id="A0AAV7NFV0"/>
<gene>
    <name evidence="1" type="ORF">NDU88_001997</name>
</gene>
<reference evidence="1" key="1">
    <citation type="journal article" date="2022" name="bioRxiv">
        <title>Sequencing and chromosome-scale assembly of the giantPleurodeles waltlgenome.</title>
        <authorList>
            <person name="Brown T."/>
            <person name="Elewa A."/>
            <person name="Iarovenko S."/>
            <person name="Subramanian E."/>
            <person name="Araus A.J."/>
            <person name="Petzold A."/>
            <person name="Susuki M."/>
            <person name="Suzuki K.-i.T."/>
            <person name="Hayashi T."/>
            <person name="Toyoda A."/>
            <person name="Oliveira C."/>
            <person name="Osipova E."/>
            <person name="Leigh N.D."/>
            <person name="Simon A."/>
            <person name="Yun M.H."/>
        </authorList>
    </citation>
    <scope>NUCLEOTIDE SEQUENCE</scope>
    <source>
        <strain evidence="1">20211129_DDA</strain>
        <tissue evidence="1">Liver</tissue>
    </source>
</reference>
<evidence type="ECO:0000313" key="2">
    <source>
        <dbReference type="Proteomes" id="UP001066276"/>
    </source>
</evidence>
<dbReference type="Proteomes" id="UP001066276">
    <property type="component" value="Chromosome 8"/>
</dbReference>